<keyword evidence="10" id="KW-1133">Transmembrane helix</keyword>
<dbReference type="InterPro" id="IPR017375">
    <property type="entry name" value="PEX12"/>
</dbReference>
<feature type="domain" description="Pex N-terminal" evidence="15">
    <location>
        <begin position="136"/>
        <end position="305"/>
    </location>
</feature>
<dbReference type="GO" id="GO:0005778">
    <property type="term" value="C:peroxisomal membrane"/>
    <property type="evidence" value="ECO:0007669"/>
    <property type="project" value="UniProtKB-SubCell"/>
</dbReference>
<keyword evidence="8" id="KW-0862">Zinc</keyword>
<protein>
    <recommendedName>
        <fullName evidence="13">Peroxin-12</fullName>
    </recommendedName>
</protein>
<evidence type="ECO:0000256" key="13">
    <source>
        <dbReference type="ARBA" id="ARBA00029692"/>
    </source>
</evidence>
<dbReference type="Proteomes" id="UP001530400">
    <property type="component" value="Unassembled WGS sequence"/>
</dbReference>
<comment type="caution">
    <text evidence="16">The sequence shown here is derived from an EMBL/GenBank/DDBJ whole genome shotgun (WGS) entry which is preliminary data.</text>
</comment>
<evidence type="ECO:0000256" key="7">
    <source>
        <dbReference type="ARBA" id="ARBA00022771"/>
    </source>
</evidence>
<evidence type="ECO:0000256" key="6">
    <source>
        <dbReference type="ARBA" id="ARBA00022723"/>
    </source>
</evidence>
<comment type="similarity">
    <text evidence="3">Belongs to the pex2/pex10/pex12 family.</text>
</comment>
<dbReference type="GO" id="GO:0008270">
    <property type="term" value="F:zinc ion binding"/>
    <property type="evidence" value="ECO:0007669"/>
    <property type="project" value="UniProtKB-KW"/>
</dbReference>
<evidence type="ECO:0000256" key="1">
    <source>
        <dbReference type="ARBA" id="ARBA00004585"/>
    </source>
</evidence>
<evidence type="ECO:0000259" key="15">
    <source>
        <dbReference type="Pfam" id="PF04757"/>
    </source>
</evidence>
<evidence type="ECO:0000256" key="14">
    <source>
        <dbReference type="SAM" id="MobiDB-lite"/>
    </source>
</evidence>
<proteinExistence type="inferred from homology"/>
<dbReference type="GO" id="GO:0007031">
    <property type="term" value="P:peroxisome organization"/>
    <property type="evidence" value="ECO:0007669"/>
    <property type="project" value="UniProtKB-ARBA"/>
</dbReference>
<keyword evidence="11" id="KW-0472">Membrane</keyword>
<organism evidence="16 17">
    <name type="scientific">Cyclotella atomus</name>
    <dbReference type="NCBI Taxonomy" id="382360"/>
    <lineage>
        <taxon>Eukaryota</taxon>
        <taxon>Sar</taxon>
        <taxon>Stramenopiles</taxon>
        <taxon>Ochrophyta</taxon>
        <taxon>Bacillariophyta</taxon>
        <taxon>Coscinodiscophyceae</taxon>
        <taxon>Thalassiosirophycidae</taxon>
        <taxon>Stephanodiscales</taxon>
        <taxon>Stephanodiscaceae</taxon>
        <taxon>Cyclotella</taxon>
    </lineage>
</organism>
<evidence type="ECO:0000256" key="3">
    <source>
        <dbReference type="ARBA" id="ARBA00008704"/>
    </source>
</evidence>
<keyword evidence="9" id="KW-0653">Protein transport</keyword>
<comment type="pathway">
    <text evidence="2">Protein modification; protein ubiquitination.</text>
</comment>
<reference evidence="16 17" key="1">
    <citation type="submission" date="2024-10" db="EMBL/GenBank/DDBJ databases">
        <title>Updated reference genomes for cyclostephanoid diatoms.</title>
        <authorList>
            <person name="Roberts W.R."/>
            <person name="Alverson A.J."/>
        </authorList>
    </citation>
    <scope>NUCLEOTIDE SEQUENCE [LARGE SCALE GENOMIC DNA]</scope>
    <source>
        <strain evidence="16 17">AJA010-31</strain>
    </source>
</reference>
<evidence type="ECO:0000256" key="12">
    <source>
        <dbReference type="ARBA" id="ARBA00023140"/>
    </source>
</evidence>
<accession>A0ABD3MP56</accession>
<dbReference type="AlphaFoldDB" id="A0ABD3MP56"/>
<dbReference type="InterPro" id="IPR006845">
    <property type="entry name" value="Pex_N"/>
</dbReference>
<keyword evidence="7" id="KW-0863">Zinc-finger</keyword>
<dbReference type="Gene3D" id="3.30.40.10">
    <property type="entry name" value="Zinc/RING finger domain, C3HC4 (zinc finger)"/>
    <property type="match status" value="1"/>
</dbReference>
<evidence type="ECO:0000256" key="10">
    <source>
        <dbReference type="ARBA" id="ARBA00022989"/>
    </source>
</evidence>
<name>A0ABD3MP56_9STRA</name>
<keyword evidence="5" id="KW-0812">Transmembrane</keyword>
<dbReference type="PANTHER" id="PTHR12888:SF0">
    <property type="entry name" value="PEROXISOME ASSEMBLY PROTEIN 12"/>
    <property type="match status" value="1"/>
</dbReference>
<keyword evidence="4" id="KW-0813">Transport</keyword>
<dbReference type="SUPFAM" id="SSF57850">
    <property type="entry name" value="RING/U-box"/>
    <property type="match status" value="1"/>
</dbReference>
<feature type="region of interest" description="Disordered" evidence="14">
    <location>
        <begin position="300"/>
        <end position="329"/>
    </location>
</feature>
<keyword evidence="6" id="KW-0479">Metal-binding</keyword>
<keyword evidence="17" id="KW-1185">Reference proteome</keyword>
<evidence type="ECO:0000313" key="16">
    <source>
        <dbReference type="EMBL" id="KAL3765784.1"/>
    </source>
</evidence>
<evidence type="ECO:0000256" key="2">
    <source>
        <dbReference type="ARBA" id="ARBA00004906"/>
    </source>
</evidence>
<sequence length="479" mass="54082">MNDGTNNTSHNATVPTTIGALLAEEITIDPLSHLPSFLELTFVDVARNSGRVALSAAWDVGILYLKGLEERLAQLERMLIYRVANLRARSSTGGGSNLDAIKRIVAAAVARLRLCYYTRLRRACYVIVKGLQMLTPELQSLVMFAIDYHCIHYLAGSTGCEMVYGLKRSKIVKMQTKKTDKKVAVQDEQRVLELSSADKTKSAVLAALLPYWKERCDKLYTSLTEHPTNQSSIVFHPDLKLQKLKDTFMKIYPYIHLTHEGSIFLYQFAYLLEYTPYWSFSLHGLGVVLRRITVADMKQRSDPQQQIHQQSSSKLPSANSQRAQRDVGRISTLNKNTARLTIPKLLRGALLFSASYTLVSGWYRYFQRQLSLRRRRWIAGENGAAQLAAGESTQHMIKHPIPPPPLPPVKLNTSVVLDKWACPLCHEARINPAASTSGYVFCYKCLILKLRQDGEHCPLTGMPCKERQVVRLYESTVPR</sequence>
<dbReference type="GO" id="GO:0015031">
    <property type="term" value="P:protein transport"/>
    <property type="evidence" value="ECO:0007669"/>
    <property type="project" value="UniProtKB-KW"/>
</dbReference>
<gene>
    <name evidence="16" type="ORF">ACHAWO_011731</name>
</gene>
<dbReference type="Pfam" id="PF04757">
    <property type="entry name" value="Pex2_Pex12"/>
    <property type="match status" value="1"/>
</dbReference>
<comment type="subcellular location">
    <subcellularLocation>
        <location evidence="1">Peroxisome membrane</location>
        <topology evidence="1">Multi-pass membrane protein</topology>
    </subcellularLocation>
</comment>
<feature type="compositionally biased region" description="Polar residues" evidence="14">
    <location>
        <begin position="302"/>
        <end position="322"/>
    </location>
</feature>
<evidence type="ECO:0000256" key="11">
    <source>
        <dbReference type="ARBA" id="ARBA00023136"/>
    </source>
</evidence>
<dbReference type="CDD" id="cd16451">
    <property type="entry name" value="mRING_PEX12"/>
    <property type="match status" value="1"/>
</dbReference>
<evidence type="ECO:0000256" key="5">
    <source>
        <dbReference type="ARBA" id="ARBA00022692"/>
    </source>
</evidence>
<dbReference type="InterPro" id="IPR013083">
    <property type="entry name" value="Znf_RING/FYVE/PHD"/>
</dbReference>
<evidence type="ECO:0000256" key="4">
    <source>
        <dbReference type="ARBA" id="ARBA00022448"/>
    </source>
</evidence>
<evidence type="ECO:0000256" key="8">
    <source>
        <dbReference type="ARBA" id="ARBA00022833"/>
    </source>
</evidence>
<keyword evidence="12" id="KW-0576">Peroxisome</keyword>
<evidence type="ECO:0000256" key="9">
    <source>
        <dbReference type="ARBA" id="ARBA00022927"/>
    </source>
</evidence>
<dbReference type="EMBL" id="JALLPJ020001396">
    <property type="protein sequence ID" value="KAL3765784.1"/>
    <property type="molecule type" value="Genomic_DNA"/>
</dbReference>
<dbReference type="PANTHER" id="PTHR12888">
    <property type="entry name" value="PEROXISOME ASSEMBLY PROTEIN 12 PEROXIN-12"/>
    <property type="match status" value="1"/>
</dbReference>
<evidence type="ECO:0000313" key="17">
    <source>
        <dbReference type="Proteomes" id="UP001530400"/>
    </source>
</evidence>